<proteinExistence type="predicted"/>
<keyword evidence="2" id="KW-0732">Signal</keyword>
<feature type="signal peptide" evidence="2">
    <location>
        <begin position="1"/>
        <end position="17"/>
    </location>
</feature>
<protein>
    <submittedName>
        <fullName evidence="3">Membrane protein</fullName>
    </submittedName>
</protein>
<feature type="chain" id="PRO_5037656390" evidence="2">
    <location>
        <begin position="18"/>
        <end position="863"/>
    </location>
</feature>
<keyword evidence="4" id="KW-1185">Reference proteome</keyword>
<accession>A0A916Z2X2</accession>
<dbReference type="Gene3D" id="2.60.40.1120">
    <property type="entry name" value="Carboxypeptidase-like, regulatory domain"/>
    <property type="match status" value="1"/>
</dbReference>
<evidence type="ECO:0000313" key="4">
    <source>
        <dbReference type="Proteomes" id="UP000609064"/>
    </source>
</evidence>
<dbReference type="RefSeq" id="WP_188768796.1">
    <property type="nucleotide sequence ID" value="NZ_BMKK01000009.1"/>
</dbReference>
<keyword evidence="1" id="KW-0175">Coiled coil</keyword>
<sequence length="863" mass="100085">MLKKLLLLLFITQNLFAAGIRGKIKNEKGEAMPYASVLVKGTEIGTMANENGDYEIKLKAGSYEIVFQYIGYQSVTKKVDIDENVQTLNITMKEVSIELGGVKVSNNNEDPALTIMRKTIAMSPIHHKEVESYSLRNYVRGSFKVDDVPFILKKEMEKNFIKEGQTYVLESVNEIKFKQPNSLSERVLSVRSNIPPTMKGAESISFSRINFYNPSNAESPITAKGAINYKYVYEGFFQDKGLYINKIKVIPKVKSPGLYRGTMNIIDGTWSLHSVDFESEEQIGKVKMKVIFSPIEDIWMPVQADVFSTIDAFGIEGSARVVTSFKNYQLVKNPKYATIKPQVLDDKIFKTEAKDLNRKKLDTKTILEQKEITLKQLKKISKDLEKEEVKEKKEKKEEIIASNYSRSEDTLARKRTEDFWAEERQVPLTEIEVKGYQRADSIYAVNATKISVKIKEDSLKKARPAKFKFGHLMSGNSYPFNPIDKNDKKKGYKDYFTIGNWKEDTRYNAVEGINIGFPRLSYRHRIDSLGSFSMNVKPHYSIQRERLNGSVGIGYGQKKFSIGAEAGRKVFQMNNEEPINNLVNAAYALLDNRHFGKFYEQKYVRINFSPRINDNITFRTYLQFAERYRLTNIEKQGFRKIADRYYESNDPIHQDFKTTAFDTHTQTRFNAVLTYRPFSRVRIYNGNRYVQTYGPTFRLENLSAFGETGFNRVELGMNHDFDWKLRKVSLRAEIGTYYGNKPTYFLDYKHFNGNETFIQTHQDFRDLPYYQYSTDGGYAQLFTKVDFKRLFLTNIPYLQRKGWEERLYGNVLLTNQIKHYELGYGIKGLFGLFNAEVYSIFNQKRYSHTGFRVYLPIKSGVNF</sequence>
<reference evidence="3" key="2">
    <citation type="submission" date="2020-09" db="EMBL/GenBank/DDBJ databases">
        <authorList>
            <person name="Sun Q."/>
            <person name="Zhou Y."/>
        </authorList>
    </citation>
    <scope>NUCLEOTIDE SEQUENCE</scope>
    <source>
        <strain evidence="3">CGMCC 1.15958</strain>
    </source>
</reference>
<dbReference type="AlphaFoldDB" id="A0A916Z2X2"/>
<evidence type="ECO:0000313" key="3">
    <source>
        <dbReference type="EMBL" id="GGD72008.1"/>
    </source>
</evidence>
<dbReference type="Pfam" id="PF18939">
    <property type="entry name" value="DUF5686"/>
    <property type="match status" value="1"/>
</dbReference>
<evidence type="ECO:0000256" key="1">
    <source>
        <dbReference type="SAM" id="Coils"/>
    </source>
</evidence>
<name>A0A916Z2X2_9BACT</name>
<comment type="caution">
    <text evidence="3">The sequence shown here is derived from an EMBL/GenBank/DDBJ whole genome shotgun (WGS) entry which is preliminary data.</text>
</comment>
<organism evidence="3 4">
    <name type="scientific">Emticicia aquatilis</name>
    <dbReference type="NCBI Taxonomy" id="1537369"/>
    <lineage>
        <taxon>Bacteria</taxon>
        <taxon>Pseudomonadati</taxon>
        <taxon>Bacteroidota</taxon>
        <taxon>Cytophagia</taxon>
        <taxon>Cytophagales</taxon>
        <taxon>Leadbetterellaceae</taxon>
        <taxon>Emticicia</taxon>
    </lineage>
</organism>
<dbReference type="InterPro" id="IPR043741">
    <property type="entry name" value="DUF5686"/>
</dbReference>
<dbReference type="EMBL" id="BMKK01000009">
    <property type="protein sequence ID" value="GGD72008.1"/>
    <property type="molecule type" value="Genomic_DNA"/>
</dbReference>
<dbReference type="SUPFAM" id="SSF49464">
    <property type="entry name" value="Carboxypeptidase regulatory domain-like"/>
    <property type="match status" value="1"/>
</dbReference>
<reference evidence="3" key="1">
    <citation type="journal article" date="2014" name="Int. J. Syst. Evol. Microbiol.">
        <title>Complete genome sequence of Corynebacterium casei LMG S-19264T (=DSM 44701T), isolated from a smear-ripened cheese.</title>
        <authorList>
            <consortium name="US DOE Joint Genome Institute (JGI-PGF)"/>
            <person name="Walter F."/>
            <person name="Albersmeier A."/>
            <person name="Kalinowski J."/>
            <person name="Ruckert C."/>
        </authorList>
    </citation>
    <scope>NUCLEOTIDE SEQUENCE</scope>
    <source>
        <strain evidence="3">CGMCC 1.15958</strain>
    </source>
</reference>
<dbReference type="Pfam" id="PF13715">
    <property type="entry name" value="CarbopepD_reg_2"/>
    <property type="match status" value="1"/>
</dbReference>
<feature type="coiled-coil region" evidence="1">
    <location>
        <begin position="367"/>
        <end position="402"/>
    </location>
</feature>
<gene>
    <name evidence="3" type="ORF">GCM10011514_40210</name>
</gene>
<evidence type="ECO:0000256" key="2">
    <source>
        <dbReference type="SAM" id="SignalP"/>
    </source>
</evidence>
<dbReference type="InterPro" id="IPR008969">
    <property type="entry name" value="CarboxyPept-like_regulatory"/>
</dbReference>
<dbReference type="Proteomes" id="UP000609064">
    <property type="component" value="Unassembled WGS sequence"/>
</dbReference>